<dbReference type="OrthoDB" id="9795441at2"/>
<dbReference type="PANTHER" id="PTHR42756:SF1">
    <property type="entry name" value="TRANSCRIPTIONAL REPRESSOR OF EMRAB OPERON"/>
    <property type="match status" value="1"/>
</dbReference>
<dbReference type="InterPro" id="IPR036388">
    <property type="entry name" value="WH-like_DNA-bd_sf"/>
</dbReference>
<keyword evidence="2" id="KW-1185">Reference proteome</keyword>
<organism evidence="1 2">
    <name type="scientific">Massilimicrobiota timonensis</name>
    <dbReference type="NCBI Taxonomy" id="1776392"/>
    <lineage>
        <taxon>Bacteria</taxon>
        <taxon>Bacillati</taxon>
        <taxon>Bacillota</taxon>
        <taxon>Erysipelotrichia</taxon>
        <taxon>Erysipelotrichales</taxon>
        <taxon>Erysipelotrichaceae</taxon>
        <taxon>Massilimicrobiota</taxon>
    </lineage>
</organism>
<reference evidence="1 2" key="1">
    <citation type="journal article" date="2018" name="BMC Genomics">
        <title>Whole genome sequencing and function prediction of 133 gut anaerobes isolated from chicken caecum in pure cultures.</title>
        <authorList>
            <person name="Medvecky M."/>
            <person name="Cejkova D."/>
            <person name="Polansky O."/>
            <person name="Karasova D."/>
            <person name="Kubasova T."/>
            <person name="Cizek A."/>
            <person name="Rychlik I."/>
        </authorList>
    </citation>
    <scope>NUCLEOTIDE SEQUENCE [LARGE SCALE GENOMIC DNA]</scope>
    <source>
        <strain evidence="1 2">An13</strain>
    </source>
</reference>
<evidence type="ECO:0000313" key="1">
    <source>
        <dbReference type="EMBL" id="OUQ33114.1"/>
    </source>
</evidence>
<dbReference type="Proteomes" id="UP000195305">
    <property type="component" value="Unassembled WGS sequence"/>
</dbReference>
<dbReference type="InterPro" id="IPR036390">
    <property type="entry name" value="WH_DNA-bd_sf"/>
</dbReference>
<dbReference type="Gene3D" id="1.10.10.10">
    <property type="entry name" value="Winged helix-like DNA-binding domain superfamily/Winged helix DNA-binding domain"/>
    <property type="match status" value="1"/>
</dbReference>
<evidence type="ECO:0000313" key="2">
    <source>
        <dbReference type="Proteomes" id="UP000195305"/>
    </source>
</evidence>
<gene>
    <name evidence="1" type="ORF">B5E75_11665</name>
</gene>
<name>A0A1Y4ST68_9FIRM</name>
<dbReference type="SMART" id="SM00347">
    <property type="entry name" value="HTH_MARR"/>
    <property type="match status" value="1"/>
</dbReference>
<sequence>MKTNIETLLDYSIQIRKYYARVLNERLKDLKLSPNEMNILILLSNNPSITTSTQLNVFLGVSKGLISRSVESLVKKELIRIESDVTDRRIQHIYLTADAIEEIKILKKEIRKINEDILSEIPKEDIQKMEETLIKIRDHFKEKNEEVCL</sequence>
<dbReference type="Pfam" id="PF12802">
    <property type="entry name" value="MarR_2"/>
    <property type="match status" value="1"/>
</dbReference>
<dbReference type="GO" id="GO:0003677">
    <property type="term" value="F:DNA binding"/>
    <property type="evidence" value="ECO:0007669"/>
    <property type="project" value="UniProtKB-KW"/>
</dbReference>
<dbReference type="PROSITE" id="PS50995">
    <property type="entry name" value="HTH_MARR_2"/>
    <property type="match status" value="1"/>
</dbReference>
<dbReference type="RefSeq" id="WP_087244473.1">
    <property type="nucleotide sequence ID" value="NZ_JACJKO010000011.1"/>
</dbReference>
<dbReference type="InterPro" id="IPR000835">
    <property type="entry name" value="HTH_MarR-typ"/>
</dbReference>
<accession>A0A1Y4ST68</accession>
<dbReference type="PANTHER" id="PTHR42756">
    <property type="entry name" value="TRANSCRIPTIONAL REGULATOR, MARR"/>
    <property type="match status" value="1"/>
</dbReference>
<dbReference type="AlphaFoldDB" id="A0A1Y4ST68"/>
<protein>
    <submittedName>
        <fullName evidence="1">Uncharacterized protein</fullName>
    </submittedName>
</protein>
<dbReference type="SUPFAM" id="SSF46785">
    <property type="entry name" value="Winged helix' DNA-binding domain"/>
    <property type="match status" value="1"/>
</dbReference>
<dbReference type="EMBL" id="NFLJ01000038">
    <property type="protein sequence ID" value="OUQ33114.1"/>
    <property type="molecule type" value="Genomic_DNA"/>
</dbReference>
<dbReference type="GO" id="GO:0003700">
    <property type="term" value="F:DNA-binding transcription factor activity"/>
    <property type="evidence" value="ECO:0007669"/>
    <property type="project" value="InterPro"/>
</dbReference>
<proteinExistence type="predicted"/>
<comment type="caution">
    <text evidence="1">The sequence shown here is derived from an EMBL/GenBank/DDBJ whole genome shotgun (WGS) entry which is preliminary data.</text>
</comment>